<evidence type="ECO:0000313" key="2">
    <source>
        <dbReference type="EMBL" id="KAJ7065093.1"/>
    </source>
</evidence>
<feature type="compositionally biased region" description="Low complexity" evidence="1">
    <location>
        <begin position="764"/>
        <end position="778"/>
    </location>
</feature>
<dbReference type="AlphaFoldDB" id="A0AAD6TKA5"/>
<reference evidence="2" key="1">
    <citation type="submission" date="2023-03" db="EMBL/GenBank/DDBJ databases">
        <title>Massive genome expansion in bonnet fungi (Mycena s.s.) driven by repeated elements and novel gene families across ecological guilds.</title>
        <authorList>
            <consortium name="Lawrence Berkeley National Laboratory"/>
            <person name="Harder C.B."/>
            <person name="Miyauchi S."/>
            <person name="Viragh M."/>
            <person name="Kuo A."/>
            <person name="Thoen E."/>
            <person name="Andreopoulos B."/>
            <person name="Lu D."/>
            <person name="Skrede I."/>
            <person name="Drula E."/>
            <person name="Henrissat B."/>
            <person name="Morin E."/>
            <person name="Kohler A."/>
            <person name="Barry K."/>
            <person name="LaButti K."/>
            <person name="Morin E."/>
            <person name="Salamov A."/>
            <person name="Lipzen A."/>
            <person name="Mereny Z."/>
            <person name="Hegedus B."/>
            <person name="Baldrian P."/>
            <person name="Stursova M."/>
            <person name="Weitz H."/>
            <person name="Taylor A."/>
            <person name="Grigoriev I.V."/>
            <person name="Nagy L.G."/>
            <person name="Martin F."/>
            <person name="Kauserud H."/>
        </authorList>
    </citation>
    <scope>NUCLEOTIDE SEQUENCE</scope>
    <source>
        <strain evidence="2">CBHHK173m</strain>
    </source>
</reference>
<feature type="compositionally biased region" description="Low complexity" evidence="1">
    <location>
        <begin position="698"/>
        <end position="709"/>
    </location>
</feature>
<dbReference type="Proteomes" id="UP001222325">
    <property type="component" value="Unassembled WGS sequence"/>
</dbReference>
<keyword evidence="3" id="KW-1185">Reference proteome</keyword>
<sequence>MAPAPALSAHAARNPGRAVQLARSRKKGQALTDVQKRKRADNALARKLQDENMGADIEAFHAMRANLTIELATKYSRPADSIQKLLNNASVHKQTCDVSLRSAIMHDISVKGHEDGEALHVTELHKLADEALLAGVTPEEEARMKEALRESRQEKHVGMRGTNLAAAADTRATVARIQDELGSLFERTGTRAFAFLGRGHSDDADMPVAAESGGGLSFCVEAFGMPALRILTLFELWSCTRKPENVACDTRKSLCREIAVLVEGKLRNLIKNNTVKMEYVNYEVAIQEAWRVQIDGYPADIDFVCPAQIKQLELLRRLRDGWRDKEIQWVTMTEDEIEELAGDLAERRAANNGVLRSRKRRSDRGGVHSSKKKGRARSDDDEPEEGEEETGDDEDGGPTAPNGPHLFLPASAPFSRIAPASGSGPAVANTLASSTFAHAAPVAGTACTADAALHHAVLGDGMDPVQPLRGSALLPGAAQLGGSAPLFRDAAQPLEGSVLLPGAAAQLGGSALLLRGGSQGPSVDPSFADPSFADPCFADPSFVDPAYFDFDVDMIDWDNAPPFVDNTPTLPFDHLAFGNTEPFKLTGNDTTTFSNRGNTAFNAEPTPTFAPAIARVEAAPPQGPHPAVHAVAPAARAAVPPASSTQIAATTAFISYTGPGGGALADGTNVARKAKRKAADAQEGSAPKKKRKPRSDLGTTRAPRTGAVTTGAVAVGAAAVRPPCPVPRPKAKAAARTLFPAASRAHGMGAREDDTTKRVKDQMAARAAAARTSATLAAQMPPHAH</sequence>
<feature type="region of interest" description="Disordered" evidence="1">
    <location>
        <begin position="351"/>
        <end position="410"/>
    </location>
</feature>
<feature type="compositionally biased region" description="Low complexity" evidence="1">
    <location>
        <begin position="1"/>
        <end position="15"/>
    </location>
</feature>
<feature type="region of interest" description="Disordered" evidence="1">
    <location>
        <begin position="1"/>
        <end position="38"/>
    </location>
</feature>
<evidence type="ECO:0000313" key="3">
    <source>
        <dbReference type="Proteomes" id="UP001222325"/>
    </source>
</evidence>
<feature type="compositionally biased region" description="Acidic residues" evidence="1">
    <location>
        <begin position="379"/>
        <end position="396"/>
    </location>
</feature>
<comment type="caution">
    <text evidence="2">The sequence shown here is derived from an EMBL/GenBank/DDBJ whole genome shotgun (WGS) entry which is preliminary data.</text>
</comment>
<feature type="region of interest" description="Disordered" evidence="1">
    <location>
        <begin position="745"/>
        <end position="785"/>
    </location>
</feature>
<dbReference type="EMBL" id="JARJCN010000184">
    <property type="protein sequence ID" value="KAJ7065093.1"/>
    <property type="molecule type" value="Genomic_DNA"/>
</dbReference>
<evidence type="ECO:0000256" key="1">
    <source>
        <dbReference type="SAM" id="MobiDB-lite"/>
    </source>
</evidence>
<gene>
    <name evidence="2" type="ORF">B0H15DRAFT_807738</name>
</gene>
<protein>
    <submittedName>
        <fullName evidence="2">Uncharacterized protein</fullName>
    </submittedName>
</protein>
<organism evidence="2 3">
    <name type="scientific">Mycena belliarum</name>
    <dbReference type="NCBI Taxonomy" id="1033014"/>
    <lineage>
        <taxon>Eukaryota</taxon>
        <taxon>Fungi</taxon>
        <taxon>Dikarya</taxon>
        <taxon>Basidiomycota</taxon>
        <taxon>Agaricomycotina</taxon>
        <taxon>Agaricomycetes</taxon>
        <taxon>Agaricomycetidae</taxon>
        <taxon>Agaricales</taxon>
        <taxon>Marasmiineae</taxon>
        <taxon>Mycenaceae</taxon>
        <taxon>Mycena</taxon>
    </lineage>
</organism>
<name>A0AAD6TKA5_9AGAR</name>
<feature type="region of interest" description="Disordered" evidence="1">
    <location>
        <begin position="667"/>
        <end position="709"/>
    </location>
</feature>
<proteinExistence type="predicted"/>
<accession>A0AAD6TKA5</accession>
<feature type="compositionally biased region" description="Basic and acidic residues" evidence="1">
    <location>
        <begin position="749"/>
        <end position="763"/>
    </location>
</feature>